<reference evidence="1" key="1">
    <citation type="submission" date="2023-11" db="EMBL/GenBank/DDBJ databases">
        <title>Genome assemblies of two species of porcelain crab, Petrolisthes cinctipes and Petrolisthes manimaculis (Anomura: Porcellanidae).</title>
        <authorList>
            <person name="Angst P."/>
        </authorList>
    </citation>
    <scope>NUCLEOTIDE SEQUENCE</scope>
    <source>
        <strain evidence="1">PB745_02</strain>
        <tissue evidence="1">Gill</tissue>
    </source>
</reference>
<organism evidence="1 2">
    <name type="scientific">Petrolisthes manimaculis</name>
    <dbReference type="NCBI Taxonomy" id="1843537"/>
    <lineage>
        <taxon>Eukaryota</taxon>
        <taxon>Metazoa</taxon>
        <taxon>Ecdysozoa</taxon>
        <taxon>Arthropoda</taxon>
        <taxon>Crustacea</taxon>
        <taxon>Multicrustacea</taxon>
        <taxon>Malacostraca</taxon>
        <taxon>Eumalacostraca</taxon>
        <taxon>Eucarida</taxon>
        <taxon>Decapoda</taxon>
        <taxon>Pleocyemata</taxon>
        <taxon>Anomura</taxon>
        <taxon>Galatheoidea</taxon>
        <taxon>Porcellanidae</taxon>
        <taxon>Petrolisthes</taxon>
    </lineage>
</organism>
<dbReference type="Proteomes" id="UP001292094">
    <property type="component" value="Unassembled WGS sequence"/>
</dbReference>
<dbReference type="EMBL" id="JAWZYT010002409">
    <property type="protein sequence ID" value="KAK4304600.1"/>
    <property type="molecule type" value="Genomic_DNA"/>
</dbReference>
<sequence>MEYQLYTSSAPPCPLLHLYCPRHSGVPVVHKLCPSLSSTTPILSTTLWSTSCTQALPLPVLYYTYTVHDTLEYQLYTSSAPPCPLLHLYCPQHSGVPVVHKLCPSLSSTLHTQPTTPVSHYLGVTSVPTASSASGSKLRARYCLLPAFLFYVKIVR</sequence>
<name>A0AAE1PC79_9EUCA</name>
<keyword evidence="2" id="KW-1185">Reference proteome</keyword>
<proteinExistence type="predicted"/>
<comment type="caution">
    <text evidence="1">The sequence shown here is derived from an EMBL/GenBank/DDBJ whole genome shotgun (WGS) entry which is preliminary data.</text>
</comment>
<accession>A0AAE1PC79</accession>
<protein>
    <submittedName>
        <fullName evidence="1">Uncharacterized protein</fullName>
    </submittedName>
</protein>
<dbReference type="AlphaFoldDB" id="A0AAE1PC79"/>
<evidence type="ECO:0000313" key="1">
    <source>
        <dbReference type="EMBL" id="KAK4304600.1"/>
    </source>
</evidence>
<evidence type="ECO:0000313" key="2">
    <source>
        <dbReference type="Proteomes" id="UP001292094"/>
    </source>
</evidence>
<gene>
    <name evidence="1" type="ORF">Pmani_023478</name>
</gene>